<sequence length="308" mass="33923">MSDVQDEVPVVADAVMEAGAPETAAPAVPESVASEPVASGPVALDVEAQARRMGWVPREAFRGDPANWRPAEQFLERGMTLLPVLQQNYRTLDSRYGAVQAELRETRQALVDLTERARRADERALGRAMKEIESRRQRAVADGDTRAFAVAEQELQDLRDSTPPVRPAARPEAAGVGAGAGAVPPEVAAFMQANPWFGTNEEARQDAIAIHAAVDRQHPRLPLAERLEMTRRKVRQLHPALFENARRVAPAAVSPSRTEAARPANPRGFDALPAEVRREFDRYARALSGKGQPLTREEWAAYYWENEG</sequence>
<evidence type="ECO:0000256" key="2">
    <source>
        <dbReference type="SAM" id="MobiDB-lite"/>
    </source>
</evidence>
<name>A0A7W4JA10_9PROT</name>
<evidence type="ECO:0000313" key="4">
    <source>
        <dbReference type="Proteomes" id="UP000561066"/>
    </source>
</evidence>
<evidence type="ECO:0000256" key="1">
    <source>
        <dbReference type="SAM" id="Coils"/>
    </source>
</evidence>
<feature type="region of interest" description="Disordered" evidence="2">
    <location>
        <begin position="158"/>
        <end position="180"/>
    </location>
</feature>
<evidence type="ECO:0000313" key="3">
    <source>
        <dbReference type="EMBL" id="MBB2177289.1"/>
    </source>
</evidence>
<comment type="caution">
    <text evidence="3">The sequence shown here is derived from an EMBL/GenBank/DDBJ whole genome shotgun (WGS) entry which is preliminary data.</text>
</comment>
<keyword evidence="1" id="KW-0175">Coiled coil</keyword>
<protein>
    <submittedName>
        <fullName evidence="3">Uncharacterized protein</fullName>
    </submittedName>
</protein>
<gene>
    <name evidence="3" type="ORF">HLH21_15380</name>
</gene>
<proteinExistence type="predicted"/>
<feature type="compositionally biased region" description="Low complexity" evidence="2">
    <location>
        <begin position="167"/>
        <end position="180"/>
    </location>
</feature>
<reference evidence="3 4" key="1">
    <citation type="submission" date="2020-04" db="EMBL/GenBank/DDBJ databases">
        <title>Description of novel Gluconacetobacter.</title>
        <authorList>
            <person name="Sombolestani A."/>
        </authorList>
    </citation>
    <scope>NUCLEOTIDE SEQUENCE [LARGE SCALE GENOMIC DNA]</scope>
    <source>
        <strain evidence="3 4">LMG 21312</strain>
    </source>
</reference>
<dbReference type="AlphaFoldDB" id="A0A7W4JA10"/>
<dbReference type="RefSeq" id="WP_182944627.1">
    <property type="nucleotide sequence ID" value="NZ_JABEQH010000025.1"/>
</dbReference>
<accession>A0A7W4JA10</accession>
<feature type="coiled-coil region" evidence="1">
    <location>
        <begin position="96"/>
        <end position="123"/>
    </location>
</feature>
<dbReference type="EMBL" id="JABEQH010000025">
    <property type="protein sequence ID" value="MBB2177289.1"/>
    <property type="molecule type" value="Genomic_DNA"/>
</dbReference>
<dbReference type="Proteomes" id="UP000561066">
    <property type="component" value="Unassembled WGS sequence"/>
</dbReference>
<keyword evidence="4" id="KW-1185">Reference proteome</keyword>
<organism evidence="3 4">
    <name type="scientific">Gluconacetobacter johannae</name>
    <dbReference type="NCBI Taxonomy" id="112140"/>
    <lineage>
        <taxon>Bacteria</taxon>
        <taxon>Pseudomonadati</taxon>
        <taxon>Pseudomonadota</taxon>
        <taxon>Alphaproteobacteria</taxon>
        <taxon>Acetobacterales</taxon>
        <taxon>Acetobacteraceae</taxon>
        <taxon>Gluconacetobacter</taxon>
    </lineage>
</organism>